<dbReference type="PANTHER" id="PTHR12585:SF55">
    <property type="entry name" value="SISTER CHROMATID COHESION 1 PROTEIN 3"/>
    <property type="match status" value="1"/>
</dbReference>
<protein>
    <recommendedName>
        <fullName evidence="1">Rad21/Rec8-like protein C-terminal eukaryotic domain-containing protein</fullName>
    </recommendedName>
</protein>
<reference evidence="2 3" key="1">
    <citation type="journal article" date="2024" name="G3 (Bethesda)">
        <title>Genome assembly of Hibiscus sabdariffa L. provides insights into metabolisms of medicinal natural products.</title>
        <authorList>
            <person name="Kim T."/>
        </authorList>
    </citation>
    <scope>NUCLEOTIDE SEQUENCE [LARGE SCALE GENOMIC DNA]</scope>
    <source>
        <strain evidence="2">TK-2024</strain>
        <tissue evidence="2">Old leaves</tissue>
    </source>
</reference>
<name>A0ABR2BH50_9ROSI</name>
<keyword evidence="3" id="KW-1185">Reference proteome</keyword>
<dbReference type="EMBL" id="JBBPBM010000118">
    <property type="protein sequence ID" value="KAK8506490.1"/>
    <property type="molecule type" value="Genomic_DNA"/>
</dbReference>
<evidence type="ECO:0000313" key="2">
    <source>
        <dbReference type="EMBL" id="KAK8506490.1"/>
    </source>
</evidence>
<sequence length="118" mass="13257">MPHKDMMFEFYRFFLHSTAESGAGQGVGSLSARTRAVAKYLKSHSPITPISEDGHFDLSLNKILEGKTRKICARMFYETLELKSYGMVDVQQEEAYGDITLKLTPSLLSKADTNRSSM</sequence>
<proteinExistence type="predicted"/>
<dbReference type="PANTHER" id="PTHR12585">
    <property type="entry name" value="SCC1 / RAD21 FAMILY MEMBER"/>
    <property type="match status" value="1"/>
</dbReference>
<evidence type="ECO:0000313" key="3">
    <source>
        <dbReference type="Proteomes" id="UP001472677"/>
    </source>
</evidence>
<dbReference type="Gene3D" id="1.10.10.580">
    <property type="entry name" value="Structural maintenance of chromosome 1. Chain E"/>
    <property type="match status" value="1"/>
</dbReference>
<gene>
    <name evidence="2" type="ORF">V6N12_034219</name>
</gene>
<dbReference type="InterPro" id="IPR023093">
    <property type="entry name" value="ScpA-like_C"/>
</dbReference>
<organism evidence="2 3">
    <name type="scientific">Hibiscus sabdariffa</name>
    <name type="common">roselle</name>
    <dbReference type="NCBI Taxonomy" id="183260"/>
    <lineage>
        <taxon>Eukaryota</taxon>
        <taxon>Viridiplantae</taxon>
        <taxon>Streptophyta</taxon>
        <taxon>Embryophyta</taxon>
        <taxon>Tracheophyta</taxon>
        <taxon>Spermatophyta</taxon>
        <taxon>Magnoliopsida</taxon>
        <taxon>eudicotyledons</taxon>
        <taxon>Gunneridae</taxon>
        <taxon>Pentapetalae</taxon>
        <taxon>rosids</taxon>
        <taxon>malvids</taxon>
        <taxon>Malvales</taxon>
        <taxon>Malvaceae</taxon>
        <taxon>Malvoideae</taxon>
        <taxon>Hibiscus</taxon>
    </lineage>
</organism>
<evidence type="ECO:0000259" key="1">
    <source>
        <dbReference type="Pfam" id="PF04824"/>
    </source>
</evidence>
<comment type="caution">
    <text evidence="2">The sequence shown here is derived from an EMBL/GenBank/DDBJ whole genome shotgun (WGS) entry which is preliminary data.</text>
</comment>
<dbReference type="SUPFAM" id="SSF46785">
    <property type="entry name" value="Winged helix' DNA-binding domain"/>
    <property type="match status" value="1"/>
</dbReference>
<dbReference type="InterPro" id="IPR036390">
    <property type="entry name" value="WH_DNA-bd_sf"/>
</dbReference>
<dbReference type="Pfam" id="PF04824">
    <property type="entry name" value="Rad21_Rec8"/>
    <property type="match status" value="1"/>
</dbReference>
<dbReference type="Proteomes" id="UP001472677">
    <property type="component" value="Unassembled WGS sequence"/>
</dbReference>
<dbReference type="InterPro" id="IPR006909">
    <property type="entry name" value="Rad21/Rec8_C_eu"/>
</dbReference>
<feature type="domain" description="Rad21/Rec8-like protein C-terminal eukaryotic" evidence="1">
    <location>
        <begin position="58"/>
        <end position="106"/>
    </location>
</feature>
<accession>A0ABR2BH50</accession>
<dbReference type="InterPro" id="IPR039781">
    <property type="entry name" value="Rad21/Rec8-like"/>
</dbReference>